<accession>A0ACC1TBI1</accession>
<organism evidence="1 2">
    <name type="scientific">Phlebia brevispora</name>
    <dbReference type="NCBI Taxonomy" id="194682"/>
    <lineage>
        <taxon>Eukaryota</taxon>
        <taxon>Fungi</taxon>
        <taxon>Dikarya</taxon>
        <taxon>Basidiomycota</taxon>
        <taxon>Agaricomycotina</taxon>
        <taxon>Agaricomycetes</taxon>
        <taxon>Polyporales</taxon>
        <taxon>Meruliaceae</taxon>
        <taxon>Phlebia</taxon>
    </lineage>
</organism>
<proteinExistence type="predicted"/>
<dbReference type="EMBL" id="JANHOG010000142">
    <property type="protein sequence ID" value="KAJ3557648.1"/>
    <property type="molecule type" value="Genomic_DNA"/>
</dbReference>
<comment type="caution">
    <text evidence="1">The sequence shown here is derived from an EMBL/GenBank/DDBJ whole genome shotgun (WGS) entry which is preliminary data.</text>
</comment>
<reference evidence="1" key="1">
    <citation type="submission" date="2022-07" db="EMBL/GenBank/DDBJ databases">
        <title>Genome Sequence of Phlebia brevispora.</title>
        <authorList>
            <person name="Buettner E."/>
        </authorList>
    </citation>
    <scope>NUCLEOTIDE SEQUENCE</scope>
    <source>
        <strain evidence="1">MPL23</strain>
    </source>
</reference>
<protein>
    <submittedName>
        <fullName evidence="1">Uncharacterized protein</fullName>
    </submittedName>
</protein>
<evidence type="ECO:0000313" key="2">
    <source>
        <dbReference type="Proteomes" id="UP001148662"/>
    </source>
</evidence>
<evidence type="ECO:0000313" key="1">
    <source>
        <dbReference type="EMBL" id="KAJ3557648.1"/>
    </source>
</evidence>
<sequence>MLFCPSCANLLVISTETGYNKWACNTCAYEFPITKQMTSRTRLKRKEVDDVLGGDDMWKHADSTAASCPKCDHGRAYFYMLQIRSADEPMTTFYRYRASQIHSNDGLIAYLDVPHAGINGEKTSKQFGLSTALGQSSEITAIIPLLSFTTRDFNIILSGPQFLHHHDGTRSPTAALQTTALTIVNLCVHLSKKHFSGQQLPPTEICLQMEAAAVVHVQTSRGGYPRAIDEELMSNTGAFSIDQLMELAGLACAQTLATVYKRDKYSRVLVCCGPGNQGGDGLVAARHLGMFGYNPVVWYPKPGNKEIYQRLQAQCKNMKIPILAPSNEMNPLRDALARSDVILDAIFGFSFKPPVRAPVRCRSPSYHSIGSSDRLR</sequence>
<gene>
    <name evidence="1" type="ORF">NM688_g1361</name>
</gene>
<name>A0ACC1TBI1_9APHY</name>
<dbReference type="Proteomes" id="UP001148662">
    <property type="component" value="Unassembled WGS sequence"/>
</dbReference>
<keyword evidence="2" id="KW-1185">Reference proteome</keyword>